<evidence type="ECO:0000256" key="1">
    <source>
        <dbReference type="ARBA" id="ARBA00022428"/>
    </source>
</evidence>
<keyword evidence="2" id="KW-0479">Metal-binding</keyword>
<dbReference type="Pfam" id="PF13378">
    <property type="entry name" value="MR_MLE_C"/>
    <property type="match status" value="1"/>
</dbReference>
<dbReference type="AlphaFoldDB" id="A0A2A9DKL1"/>
<keyword evidence="5" id="KW-1185">Reference proteome</keyword>
<gene>
    <name evidence="4" type="ORF">ATK06_0342</name>
</gene>
<name>A0A2A9DKL1_9CORY</name>
<protein>
    <submittedName>
        <fullName evidence="4">O-succinylbenzoate synthase</fullName>
    </submittedName>
</protein>
<evidence type="ECO:0000313" key="5">
    <source>
        <dbReference type="Proteomes" id="UP000221653"/>
    </source>
</evidence>
<dbReference type="SUPFAM" id="SSF51604">
    <property type="entry name" value="Enolase C-terminal domain-like"/>
    <property type="match status" value="1"/>
</dbReference>
<dbReference type="RefSeq" id="WP_098388732.1">
    <property type="nucleotide sequence ID" value="NZ_LS483464.1"/>
</dbReference>
<dbReference type="STRING" id="1724.GCA_001044175_01632"/>
<dbReference type="Pfam" id="PF18374">
    <property type="entry name" value="Enolase_like_N"/>
    <property type="match status" value="1"/>
</dbReference>
<proteinExistence type="predicted"/>
<reference evidence="4 5" key="1">
    <citation type="submission" date="2017-10" db="EMBL/GenBank/DDBJ databases">
        <title>Sequencing the genomes of 1000 actinobacteria strains.</title>
        <authorList>
            <person name="Klenk H.-P."/>
        </authorList>
    </citation>
    <scope>NUCLEOTIDE SEQUENCE [LARGE SCALE GENOMIC DNA]</scope>
    <source>
        <strain evidence="4 5">DSM 20688</strain>
    </source>
</reference>
<sequence>MQLSFPKPTIDDILDRTRVVSLPMRVKFRGITVREAALIEGPAGWGEFSPFLEYGPEESSRWLASGLEAAFAGLPEPQSDFVEVNATIPAVDAAQVPELMARYPGCHTFKVKVAEPGQSLDDDLRRVNAVREVNPDAVIRVDANMGWTADQAIEAARRLGPIEYMEQPCRTVAELERVREYAPVAADESIRKAADPLQVKGRVDYGVVKVAPLGGVRNVLALEEKLGLPITVASALDTAVGLYSGVVAASYGSLAAGLATTTLFEQDVADVPIVDGKISTARVVPTRIDELEAAPDRVAWWQKRIATAYGYLL</sequence>
<accession>A0A2A9DKL1</accession>
<dbReference type="SFLD" id="SFLDS00001">
    <property type="entry name" value="Enolase"/>
    <property type="match status" value="1"/>
</dbReference>
<dbReference type="GO" id="GO:0046872">
    <property type="term" value="F:metal ion binding"/>
    <property type="evidence" value="ECO:0007669"/>
    <property type="project" value="UniProtKB-KW"/>
</dbReference>
<comment type="caution">
    <text evidence="4">The sequence shown here is derived from an EMBL/GenBank/DDBJ whole genome shotgun (WGS) entry which is preliminary data.</text>
</comment>
<keyword evidence="1" id="KW-0474">Menaquinone biosynthesis</keyword>
<dbReference type="EMBL" id="PDJF01000001">
    <property type="protein sequence ID" value="PFG27287.1"/>
    <property type="molecule type" value="Genomic_DNA"/>
</dbReference>
<dbReference type="SFLD" id="SFLDF00009">
    <property type="entry name" value="o-succinylbenzoate_synthase"/>
    <property type="match status" value="1"/>
</dbReference>
<evidence type="ECO:0000259" key="3">
    <source>
        <dbReference type="SMART" id="SM00922"/>
    </source>
</evidence>
<organism evidence="4 5">
    <name type="scientific">Corynebacterium renale</name>
    <dbReference type="NCBI Taxonomy" id="1724"/>
    <lineage>
        <taxon>Bacteria</taxon>
        <taxon>Bacillati</taxon>
        <taxon>Actinomycetota</taxon>
        <taxon>Actinomycetes</taxon>
        <taxon>Mycobacteriales</taxon>
        <taxon>Corynebacteriaceae</taxon>
        <taxon>Corynebacterium</taxon>
    </lineage>
</organism>
<dbReference type="PANTHER" id="PTHR48073:SF2">
    <property type="entry name" value="O-SUCCINYLBENZOATE SYNTHASE"/>
    <property type="match status" value="1"/>
</dbReference>
<dbReference type="GO" id="GO:0009234">
    <property type="term" value="P:menaquinone biosynthetic process"/>
    <property type="evidence" value="ECO:0007669"/>
    <property type="project" value="UniProtKB-KW"/>
</dbReference>
<dbReference type="NCBIfam" id="NF002782">
    <property type="entry name" value="PRK02901.1"/>
    <property type="match status" value="1"/>
</dbReference>
<evidence type="ECO:0000256" key="2">
    <source>
        <dbReference type="ARBA" id="ARBA00022723"/>
    </source>
</evidence>
<dbReference type="Gene3D" id="3.20.20.120">
    <property type="entry name" value="Enolase-like C-terminal domain"/>
    <property type="match status" value="1"/>
</dbReference>
<dbReference type="InterPro" id="IPR036849">
    <property type="entry name" value="Enolase-like_C_sf"/>
</dbReference>
<dbReference type="Proteomes" id="UP000221653">
    <property type="component" value="Unassembled WGS sequence"/>
</dbReference>
<dbReference type="OrthoDB" id="3725747at2"/>
<dbReference type="InterPro" id="IPR029065">
    <property type="entry name" value="Enolase_C-like"/>
</dbReference>
<dbReference type="SMART" id="SM00922">
    <property type="entry name" value="MR_MLE"/>
    <property type="match status" value="1"/>
</dbReference>
<feature type="domain" description="Mandelate racemase/muconate lactonizing enzyme C-terminal" evidence="3">
    <location>
        <begin position="93"/>
        <end position="185"/>
    </location>
</feature>
<dbReference type="CDD" id="cd03320">
    <property type="entry name" value="OSBS"/>
    <property type="match status" value="1"/>
</dbReference>
<dbReference type="SFLD" id="SFLDG00180">
    <property type="entry name" value="muconate_cycloisomerase"/>
    <property type="match status" value="1"/>
</dbReference>
<evidence type="ECO:0000313" key="4">
    <source>
        <dbReference type="EMBL" id="PFG27287.1"/>
    </source>
</evidence>
<dbReference type="PANTHER" id="PTHR48073">
    <property type="entry name" value="O-SUCCINYLBENZOATE SYNTHASE-RELATED"/>
    <property type="match status" value="1"/>
</dbReference>
<dbReference type="InterPro" id="IPR013342">
    <property type="entry name" value="Mandelate_racemase_C"/>
</dbReference>